<gene>
    <name evidence="1" type="ORF">HYC85_004103</name>
</gene>
<sequence>PTTGRSVRTHIPVRRLAAETPGSFTTPAPPAPSFAKVSVSRATRASSLTAYLSAGSTLLTIVRSLVRTVRSVAAESVSPPMSPNSVSELAASMRSLQIGKVNINMSQPAFGLQILGFARPEVVKKNEVRQLLACIEMETGLFIRRTLMVVLFCMWVPMKVIGRTRNASVSSSKLSVVNIGALYTFNSVIGRSAKPAIEAAVDDVNSDSTVLAGNEIEYYFA</sequence>
<protein>
    <submittedName>
        <fullName evidence="1">Uncharacterized protein</fullName>
    </submittedName>
</protein>
<dbReference type="Proteomes" id="UP000593564">
    <property type="component" value="Unassembled WGS sequence"/>
</dbReference>
<comment type="caution">
    <text evidence="1">The sequence shown here is derived from an EMBL/GenBank/DDBJ whole genome shotgun (WGS) entry which is preliminary data.</text>
</comment>
<accession>A0A7J7HY79</accession>
<evidence type="ECO:0000313" key="1">
    <source>
        <dbReference type="EMBL" id="KAF5956878.1"/>
    </source>
</evidence>
<organism evidence="1 2">
    <name type="scientific">Camellia sinensis</name>
    <name type="common">Tea plant</name>
    <name type="synonym">Thea sinensis</name>
    <dbReference type="NCBI Taxonomy" id="4442"/>
    <lineage>
        <taxon>Eukaryota</taxon>
        <taxon>Viridiplantae</taxon>
        <taxon>Streptophyta</taxon>
        <taxon>Embryophyta</taxon>
        <taxon>Tracheophyta</taxon>
        <taxon>Spermatophyta</taxon>
        <taxon>Magnoliopsida</taxon>
        <taxon>eudicotyledons</taxon>
        <taxon>Gunneridae</taxon>
        <taxon>Pentapetalae</taxon>
        <taxon>asterids</taxon>
        <taxon>Ericales</taxon>
        <taxon>Theaceae</taxon>
        <taxon>Camellia</taxon>
    </lineage>
</organism>
<feature type="non-terminal residue" evidence="1">
    <location>
        <position position="221"/>
    </location>
</feature>
<keyword evidence="2" id="KW-1185">Reference proteome</keyword>
<dbReference type="EMBL" id="JACBKZ010000002">
    <property type="protein sequence ID" value="KAF5956878.1"/>
    <property type="molecule type" value="Genomic_DNA"/>
</dbReference>
<reference evidence="1 2" key="2">
    <citation type="submission" date="2020-07" db="EMBL/GenBank/DDBJ databases">
        <title>Genome assembly of wild tea tree DASZ reveals pedigree and selection history of tea varieties.</title>
        <authorList>
            <person name="Zhang W."/>
        </authorList>
    </citation>
    <scope>NUCLEOTIDE SEQUENCE [LARGE SCALE GENOMIC DNA]</scope>
    <source>
        <strain evidence="2">cv. G240</strain>
        <tissue evidence="1">Leaf</tissue>
    </source>
</reference>
<reference evidence="2" key="1">
    <citation type="journal article" date="2020" name="Nat. Commun.">
        <title>Genome assembly of wild tea tree DASZ reveals pedigree and selection history of tea varieties.</title>
        <authorList>
            <person name="Zhang W."/>
            <person name="Zhang Y."/>
            <person name="Qiu H."/>
            <person name="Guo Y."/>
            <person name="Wan H."/>
            <person name="Zhang X."/>
            <person name="Scossa F."/>
            <person name="Alseekh S."/>
            <person name="Zhang Q."/>
            <person name="Wang P."/>
            <person name="Xu L."/>
            <person name="Schmidt M.H."/>
            <person name="Jia X."/>
            <person name="Li D."/>
            <person name="Zhu A."/>
            <person name="Guo F."/>
            <person name="Chen W."/>
            <person name="Ni D."/>
            <person name="Usadel B."/>
            <person name="Fernie A.R."/>
            <person name="Wen W."/>
        </authorList>
    </citation>
    <scope>NUCLEOTIDE SEQUENCE [LARGE SCALE GENOMIC DNA]</scope>
    <source>
        <strain evidence="2">cv. G240</strain>
    </source>
</reference>
<dbReference type="AlphaFoldDB" id="A0A7J7HY79"/>
<proteinExistence type="predicted"/>
<evidence type="ECO:0000313" key="2">
    <source>
        <dbReference type="Proteomes" id="UP000593564"/>
    </source>
</evidence>
<name>A0A7J7HY79_CAMSI</name>